<reference evidence="4 5" key="1">
    <citation type="submission" date="2016-10" db="EMBL/GenBank/DDBJ databases">
        <authorList>
            <person name="Varghese N."/>
            <person name="Submissions S."/>
        </authorList>
    </citation>
    <scope>NUCLEOTIDE SEQUENCE [LARGE SCALE GENOMIC DNA]</scope>
    <source>
        <strain evidence="4 5">DSM 16392</strain>
    </source>
</reference>
<dbReference type="Pfam" id="PF13768">
    <property type="entry name" value="VWA_3"/>
    <property type="match status" value="1"/>
</dbReference>
<dbReference type="SMART" id="SM00609">
    <property type="entry name" value="VIT"/>
    <property type="match status" value="1"/>
</dbReference>
<feature type="signal peptide" evidence="1">
    <location>
        <begin position="1"/>
        <end position="24"/>
    </location>
</feature>
<gene>
    <name evidence="4" type="ORF">SAMN04488518_12237</name>
</gene>
<dbReference type="InterPro" id="IPR002035">
    <property type="entry name" value="VWF_A"/>
</dbReference>
<accession>A0A1I4FWZ9</accession>
<evidence type="ECO:0000259" key="2">
    <source>
        <dbReference type="PROSITE" id="PS50234"/>
    </source>
</evidence>
<dbReference type="InterPro" id="IPR013694">
    <property type="entry name" value="VIT"/>
</dbReference>
<dbReference type="PANTHER" id="PTHR45737:SF6">
    <property type="entry name" value="VON WILLEBRAND FACTOR A DOMAIN-CONTAINING PROTEIN 5A"/>
    <property type="match status" value="1"/>
</dbReference>
<dbReference type="RefSeq" id="WP_093524168.1">
    <property type="nucleotide sequence ID" value="NZ_FOSK01000022.1"/>
</dbReference>
<protein>
    <submittedName>
        <fullName evidence="4">Ca-activated chloride channel family protein</fullName>
    </submittedName>
</protein>
<keyword evidence="1" id="KW-0732">Signal</keyword>
<dbReference type="InterPro" id="IPR036465">
    <property type="entry name" value="vWFA_dom_sf"/>
</dbReference>
<evidence type="ECO:0000259" key="3">
    <source>
        <dbReference type="PROSITE" id="PS51468"/>
    </source>
</evidence>
<feature type="domain" description="VIT" evidence="3">
    <location>
        <begin position="34"/>
        <end position="162"/>
    </location>
</feature>
<feature type="domain" description="VWFA" evidence="2">
    <location>
        <begin position="328"/>
        <end position="498"/>
    </location>
</feature>
<organism evidence="4 5">
    <name type="scientific">Pseudovibrio ascidiaceicola</name>
    <dbReference type="NCBI Taxonomy" id="285279"/>
    <lineage>
        <taxon>Bacteria</taxon>
        <taxon>Pseudomonadati</taxon>
        <taxon>Pseudomonadota</taxon>
        <taxon>Alphaproteobacteria</taxon>
        <taxon>Hyphomicrobiales</taxon>
        <taxon>Stappiaceae</taxon>
        <taxon>Pseudovibrio</taxon>
    </lineage>
</organism>
<proteinExistence type="predicted"/>
<name>A0A1I4FWZ9_9HYPH</name>
<evidence type="ECO:0000256" key="1">
    <source>
        <dbReference type="SAM" id="SignalP"/>
    </source>
</evidence>
<dbReference type="SUPFAM" id="SSF53300">
    <property type="entry name" value="vWA-like"/>
    <property type="match status" value="1"/>
</dbReference>
<dbReference type="EMBL" id="FOSK01000022">
    <property type="protein sequence ID" value="SFL21221.1"/>
    <property type="molecule type" value="Genomic_DNA"/>
</dbReference>
<sequence length="732" mass="79947">MFEITRVLSLLFIFVVSASSDAGAEQPDPLGKKAGTIIAMLDGQQVELPLLSSHYDVDVVGDIAQVTLSQTFLNPNDVPLHATYLFPLNQKAAVHAMEMELEGQRVVAQIKEKQEASAVFKQAKAEGKAASLLTQHRPNMFTQDIANLMPGKPITVHLHYVQSVSKVDGAYELVVPMVVGPRYEGAAEPVQLDKPDVMSGSDEVDVVSGWEIDRLPAYPQVIAVSTSKAIDSRRVSLDMSMTAALPISGLWSTTHNLSISGDENKKQATFEKTREVDNKDFVLRYELAAETSVTAGLDSYYEDEKGGFFSLLIEPPKVPVEATIGKRELVFVLDTSGSMGGTPIAASKAFMRAAINNLRSDDYFRILRFANETTAFEEQSLIASEHNKQAGLEYVSGLYAGGGTELNAALKAAFGTQQPKDTTRIVVFLTDGYIGNERKVIQTVSNRIGNARLYAFGVGSSVNRFLLEALAAEGRGYARYVGADESFHETAEVFAKDLKTPVLTDVSIDWNGLAVEELSATKLPDLFKGRALRVLGRYQKSGKHTIFINGRVNGQAARMPLEIELSGRTQQQSPEKKALPIIWAREQIFAKNREYAIGGSSNLALKNEITKLGLDHSLQTRFTSFVAVSETLANHDPKSTVSASVPLPQVSGVATKAYPNLNLSGSSAPEPEGIMGLLIVIMGLVARFRQNLVSMVRSLRSFITRTGQRSVPLEGLDRSLPYTLRRDGWWLD</sequence>
<comment type="caution">
    <text evidence="4">The sequence shown here is derived from an EMBL/GenBank/DDBJ whole genome shotgun (WGS) entry which is preliminary data.</text>
</comment>
<dbReference type="Gene3D" id="3.40.50.410">
    <property type="entry name" value="von Willebrand factor, type A domain"/>
    <property type="match status" value="1"/>
</dbReference>
<dbReference type="PANTHER" id="PTHR45737">
    <property type="entry name" value="VON WILLEBRAND FACTOR A DOMAIN-CONTAINING PROTEIN 5A"/>
    <property type="match status" value="1"/>
</dbReference>
<dbReference type="Proteomes" id="UP000199598">
    <property type="component" value="Unassembled WGS sequence"/>
</dbReference>
<dbReference type="PROSITE" id="PS51468">
    <property type="entry name" value="VIT"/>
    <property type="match status" value="1"/>
</dbReference>
<dbReference type="SMART" id="SM00327">
    <property type="entry name" value="VWA"/>
    <property type="match status" value="1"/>
</dbReference>
<dbReference type="Pfam" id="PF08487">
    <property type="entry name" value="VIT"/>
    <property type="match status" value="1"/>
</dbReference>
<evidence type="ECO:0000313" key="5">
    <source>
        <dbReference type="Proteomes" id="UP000199598"/>
    </source>
</evidence>
<evidence type="ECO:0000313" key="4">
    <source>
        <dbReference type="EMBL" id="SFL21221.1"/>
    </source>
</evidence>
<feature type="chain" id="PRO_5047276045" evidence="1">
    <location>
        <begin position="25"/>
        <end position="732"/>
    </location>
</feature>
<keyword evidence="5" id="KW-1185">Reference proteome</keyword>
<dbReference type="PROSITE" id="PS50234">
    <property type="entry name" value="VWFA"/>
    <property type="match status" value="1"/>
</dbReference>